<dbReference type="Proteomes" id="UP000006426">
    <property type="component" value="Chromosome"/>
</dbReference>
<dbReference type="EMBL" id="CP031225">
    <property type="protein sequence ID" value="AXH55323.1"/>
    <property type="molecule type" value="Genomic_DNA"/>
</dbReference>
<organism evidence="2 3">
    <name type="scientific">Pseudomonas amygdali pv. lachrymans str. M301315</name>
    <dbReference type="NCBI Taxonomy" id="629260"/>
    <lineage>
        <taxon>Bacteria</taxon>
        <taxon>Pseudomonadati</taxon>
        <taxon>Pseudomonadota</taxon>
        <taxon>Gammaproteobacteria</taxon>
        <taxon>Pseudomonadales</taxon>
        <taxon>Pseudomonadaceae</taxon>
        <taxon>Pseudomonas</taxon>
        <taxon>Pseudomonas amygdali</taxon>
    </lineage>
</organism>
<evidence type="ECO:0000313" key="2">
    <source>
        <dbReference type="EMBL" id="AXH55323.1"/>
    </source>
</evidence>
<accession>A0AAD0LWL2</accession>
<proteinExistence type="predicted"/>
<reference evidence="2 3" key="1">
    <citation type="journal article" date="2011" name="PLoS Pathog.">
        <title>Dynamic evolution of pathogenicity revealed by sequencing and comparative genomics of 19 Pseudomonas syringae isolates.</title>
        <authorList>
            <person name="Baltrus D.A."/>
            <person name="Nishimura M.T."/>
            <person name="Romanchuk A."/>
            <person name="Chang J.H."/>
            <person name="Mukhtar M.S."/>
            <person name="Cherkis K."/>
            <person name="Roach J."/>
            <person name="Grant S.R."/>
            <person name="Jones C.D."/>
            <person name="Dangl J.L."/>
        </authorList>
    </citation>
    <scope>NUCLEOTIDE SEQUENCE [LARGE SCALE GENOMIC DNA]</scope>
    <source>
        <strain evidence="2 3">M301315</strain>
    </source>
</reference>
<sequence length="60" mass="7000">MGANLFAKKVVQPMRFWGMRWPFREQVRSHGLQPESKADLYSSERGSVGTRARQSKHRPQ</sequence>
<gene>
    <name evidence="2" type="ORF">PLA107_008410</name>
</gene>
<dbReference type="AlphaFoldDB" id="A0AAD0LWL2"/>
<protein>
    <submittedName>
        <fullName evidence="2">Uncharacterized protein</fullName>
    </submittedName>
</protein>
<name>A0AAD0LWL2_PSEAV</name>
<evidence type="ECO:0000256" key="1">
    <source>
        <dbReference type="SAM" id="MobiDB-lite"/>
    </source>
</evidence>
<evidence type="ECO:0000313" key="3">
    <source>
        <dbReference type="Proteomes" id="UP000006426"/>
    </source>
</evidence>
<feature type="region of interest" description="Disordered" evidence="1">
    <location>
        <begin position="30"/>
        <end position="60"/>
    </location>
</feature>